<dbReference type="Pfam" id="PF04192">
    <property type="entry name" value="Utp21"/>
    <property type="match status" value="1"/>
</dbReference>
<reference evidence="3" key="1">
    <citation type="submission" date="2024-04" db="EMBL/GenBank/DDBJ databases">
        <title>Salinicola lusitanus LLJ914,a marine bacterium isolated from the Okinawa Trough.</title>
        <authorList>
            <person name="Li J."/>
        </authorList>
    </citation>
    <scope>NUCLEOTIDE SEQUENCE [LARGE SCALE GENOMIC DNA]</scope>
</reference>
<dbReference type="GO" id="GO:0032040">
    <property type="term" value="C:small-subunit processome"/>
    <property type="evidence" value="ECO:0007669"/>
    <property type="project" value="InterPro"/>
</dbReference>
<dbReference type="GO" id="GO:0006364">
    <property type="term" value="P:rRNA processing"/>
    <property type="evidence" value="ECO:0007669"/>
    <property type="project" value="InterPro"/>
</dbReference>
<keyword evidence="3" id="KW-1185">Reference proteome</keyword>
<dbReference type="GO" id="GO:0034388">
    <property type="term" value="C:Pwp2p-containing subcomplex of 90S preribosome"/>
    <property type="evidence" value="ECO:0007669"/>
    <property type="project" value="TreeGrafter"/>
</dbReference>
<dbReference type="PANTHER" id="PTHR22840">
    <property type="entry name" value="WD REPEAT-CONTAINING PROTEIN 36"/>
    <property type="match status" value="1"/>
</dbReference>
<evidence type="ECO:0000259" key="1">
    <source>
        <dbReference type="Pfam" id="PF04192"/>
    </source>
</evidence>
<protein>
    <recommendedName>
        <fullName evidence="1">WDR36/Utp21 C-terminal domain-containing protein</fullName>
    </recommendedName>
</protein>
<evidence type="ECO:0000313" key="3">
    <source>
        <dbReference type="Proteomes" id="UP001460270"/>
    </source>
</evidence>
<dbReference type="AlphaFoldDB" id="A0AAW0MR19"/>
<sequence>MSIVSLTTGYILFQMSSVSLPVSLLRESGPSSVAVEISELSAEGGVAFLHMIDSLLRSGRDFDLAHGFLALFLKTHLTTVSRDPVAMETLLRLSPRLEQVWAELRAQFDQSLCLLSYIKSALL</sequence>
<proteinExistence type="predicted"/>
<dbReference type="EMBL" id="JBBPFD010000033">
    <property type="protein sequence ID" value="KAK7880974.1"/>
    <property type="molecule type" value="Genomic_DNA"/>
</dbReference>
<dbReference type="Proteomes" id="UP001460270">
    <property type="component" value="Unassembled WGS sequence"/>
</dbReference>
<name>A0AAW0MR19_9GOBI</name>
<organism evidence="2 3">
    <name type="scientific">Mugilogobius chulae</name>
    <name type="common">yellowstripe goby</name>
    <dbReference type="NCBI Taxonomy" id="88201"/>
    <lineage>
        <taxon>Eukaryota</taxon>
        <taxon>Metazoa</taxon>
        <taxon>Chordata</taxon>
        <taxon>Craniata</taxon>
        <taxon>Vertebrata</taxon>
        <taxon>Euteleostomi</taxon>
        <taxon>Actinopterygii</taxon>
        <taxon>Neopterygii</taxon>
        <taxon>Teleostei</taxon>
        <taxon>Neoteleostei</taxon>
        <taxon>Acanthomorphata</taxon>
        <taxon>Gobiaria</taxon>
        <taxon>Gobiiformes</taxon>
        <taxon>Gobioidei</taxon>
        <taxon>Gobiidae</taxon>
        <taxon>Gobionellinae</taxon>
        <taxon>Mugilogobius</taxon>
    </lineage>
</organism>
<evidence type="ECO:0000313" key="2">
    <source>
        <dbReference type="EMBL" id="KAK7880974.1"/>
    </source>
</evidence>
<accession>A0AAW0MR19</accession>
<comment type="caution">
    <text evidence="2">The sequence shown here is derived from an EMBL/GenBank/DDBJ whole genome shotgun (WGS) entry which is preliminary data.</text>
</comment>
<feature type="domain" description="WDR36/Utp21 C-terminal" evidence="1">
    <location>
        <begin position="19"/>
        <end position="119"/>
    </location>
</feature>
<gene>
    <name evidence="2" type="ORF">WMY93_032369</name>
</gene>
<dbReference type="PANTHER" id="PTHR22840:SF12">
    <property type="entry name" value="WD REPEAT-CONTAINING PROTEIN 36"/>
    <property type="match status" value="1"/>
</dbReference>
<dbReference type="InterPro" id="IPR007319">
    <property type="entry name" value="WDR36/Utp21_C"/>
</dbReference>